<feature type="domain" description="SEA" evidence="11">
    <location>
        <begin position="175"/>
        <end position="285"/>
    </location>
</feature>
<comment type="caution">
    <text evidence="12">The sequence shown here is derived from an EMBL/GenBank/DDBJ whole genome shotgun (WGS) entry which is preliminary data.</text>
</comment>
<feature type="domain" description="SEA" evidence="11">
    <location>
        <begin position="294"/>
        <end position="402"/>
    </location>
</feature>
<keyword evidence="8" id="KW-0325">Glycoprotein</keyword>
<dbReference type="Pfam" id="PF01390">
    <property type="entry name" value="SEA"/>
    <property type="match status" value="2"/>
</dbReference>
<evidence type="ECO:0000256" key="9">
    <source>
        <dbReference type="SAM" id="MobiDB-lite"/>
    </source>
</evidence>
<keyword evidence="7" id="KW-1015">Disulfide bond</keyword>
<dbReference type="Gene3D" id="3.30.70.960">
    <property type="entry name" value="SEA domain"/>
    <property type="match status" value="2"/>
</dbReference>
<evidence type="ECO:0000256" key="10">
    <source>
        <dbReference type="SAM" id="Phobius"/>
    </source>
</evidence>
<evidence type="ECO:0000259" key="11">
    <source>
        <dbReference type="PROSITE" id="PS50024"/>
    </source>
</evidence>
<evidence type="ECO:0000313" key="12">
    <source>
        <dbReference type="EMBL" id="CAH3198884.1"/>
    </source>
</evidence>
<accession>A0ABN8T3Q5</accession>
<evidence type="ECO:0000256" key="4">
    <source>
        <dbReference type="ARBA" id="ARBA00022729"/>
    </source>
</evidence>
<reference evidence="12 13" key="1">
    <citation type="submission" date="2022-05" db="EMBL/GenBank/DDBJ databases">
        <authorList>
            <consortium name="Genoscope - CEA"/>
            <person name="William W."/>
        </authorList>
    </citation>
    <scope>NUCLEOTIDE SEQUENCE [LARGE SCALE GENOMIC DNA]</scope>
</reference>
<keyword evidence="2" id="KW-1003">Cell membrane</keyword>
<evidence type="ECO:0000313" key="13">
    <source>
        <dbReference type="Proteomes" id="UP001159427"/>
    </source>
</evidence>
<dbReference type="SMART" id="SM00200">
    <property type="entry name" value="SEA"/>
    <property type="match status" value="2"/>
</dbReference>
<dbReference type="Proteomes" id="UP001159427">
    <property type="component" value="Unassembled WGS sequence"/>
</dbReference>
<sequence>MLTSPVASTSLSSTVEVESPSSVFLITSQTALVNLSSSFASAYSKLTTSEAATFKTVSSSPIAGVYSLTSTQAAGIPSHSFGISLSSISEVRSATSSISTTFLSVSLTSPSPTPSESSGDAISSRASSSTILETFSRVSSSSSMTVGSPSFVTSTSSYISVTFSTITIATPKPEILKTFRVTMTITNREYSIALEDKKGTKFKGLAEEIQNEVYKALGGLEGFVNSTVEKFSETNSVRCQLSVIFNSSNIDDGMIREGLGVKLGDLEIANVQVVDKFTTTTPTEKATTKKPIEGGNVFQVKMKISNQDYTDELSNSSSAKFKELSKDLTSILTNVFKEKVRGFSHVVIVEFRKGSVICIFQVFVTKESEVTAEDIKQTLSDARDTGKYTFTDITVKEITMKQTGRRLKWPDWAIIVTSLCGVMLLFIIVTIFLICRRNKYHNVQLNAYINGGADEIALQEVRERKTTIYQQAKEASDRYQLPQPTEKT</sequence>
<evidence type="ECO:0000256" key="1">
    <source>
        <dbReference type="ARBA" id="ARBA00004236"/>
    </source>
</evidence>
<dbReference type="PROSITE" id="PS50024">
    <property type="entry name" value="SEA"/>
    <property type="match status" value="2"/>
</dbReference>
<keyword evidence="5" id="KW-0677">Repeat</keyword>
<evidence type="ECO:0000256" key="7">
    <source>
        <dbReference type="ARBA" id="ARBA00023157"/>
    </source>
</evidence>
<protein>
    <recommendedName>
        <fullName evidence="11">SEA domain-containing protein</fullName>
    </recommendedName>
</protein>
<keyword evidence="6 10" id="KW-0472">Membrane</keyword>
<dbReference type="SUPFAM" id="SSF82671">
    <property type="entry name" value="SEA domain"/>
    <property type="match status" value="2"/>
</dbReference>
<dbReference type="InterPro" id="IPR000082">
    <property type="entry name" value="SEA_dom"/>
</dbReference>
<dbReference type="EMBL" id="CALNXI010006093">
    <property type="protein sequence ID" value="CAH3198884.1"/>
    <property type="molecule type" value="Genomic_DNA"/>
</dbReference>
<feature type="region of interest" description="Disordered" evidence="9">
    <location>
        <begin position="105"/>
        <end position="125"/>
    </location>
</feature>
<organism evidence="12 13">
    <name type="scientific">Porites evermanni</name>
    <dbReference type="NCBI Taxonomy" id="104178"/>
    <lineage>
        <taxon>Eukaryota</taxon>
        <taxon>Metazoa</taxon>
        <taxon>Cnidaria</taxon>
        <taxon>Anthozoa</taxon>
        <taxon>Hexacorallia</taxon>
        <taxon>Scleractinia</taxon>
        <taxon>Fungiina</taxon>
        <taxon>Poritidae</taxon>
        <taxon>Porites</taxon>
    </lineage>
</organism>
<comment type="subcellular location">
    <subcellularLocation>
        <location evidence="1">Cell membrane</location>
    </subcellularLocation>
</comment>
<keyword evidence="3" id="KW-0245">EGF-like domain</keyword>
<proteinExistence type="predicted"/>
<evidence type="ECO:0000256" key="5">
    <source>
        <dbReference type="ARBA" id="ARBA00022737"/>
    </source>
</evidence>
<gene>
    <name evidence="12" type="ORF">PEVE_00037313</name>
</gene>
<name>A0ABN8T3Q5_9CNID</name>
<keyword evidence="13" id="KW-1185">Reference proteome</keyword>
<keyword evidence="10" id="KW-1133">Transmembrane helix</keyword>
<keyword evidence="4" id="KW-0732">Signal</keyword>
<evidence type="ECO:0000256" key="6">
    <source>
        <dbReference type="ARBA" id="ARBA00023136"/>
    </source>
</evidence>
<dbReference type="PANTHER" id="PTHR24037:SF11">
    <property type="entry name" value="MUCIN-2-LIKE"/>
    <property type="match status" value="1"/>
</dbReference>
<keyword evidence="10" id="KW-0812">Transmembrane</keyword>
<feature type="transmembrane region" description="Helical" evidence="10">
    <location>
        <begin position="412"/>
        <end position="435"/>
    </location>
</feature>
<evidence type="ECO:0000256" key="2">
    <source>
        <dbReference type="ARBA" id="ARBA00022475"/>
    </source>
</evidence>
<evidence type="ECO:0000256" key="3">
    <source>
        <dbReference type="ARBA" id="ARBA00022536"/>
    </source>
</evidence>
<dbReference type="PANTHER" id="PTHR24037">
    <property type="entry name" value="HEART DEVELOPMENT PROTEIN WITH EGF-LIKE DOMAINS 1"/>
    <property type="match status" value="1"/>
</dbReference>
<dbReference type="InterPro" id="IPR036364">
    <property type="entry name" value="SEA_dom_sf"/>
</dbReference>
<evidence type="ECO:0000256" key="8">
    <source>
        <dbReference type="ARBA" id="ARBA00023180"/>
    </source>
</evidence>